<keyword evidence="2" id="KW-1185">Reference proteome</keyword>
<dbReference type="EMBL" id="MK419955">
    <property type="protein sequence ID" value="QEI03463.1"/>
    <property type="molecule type" value="Genomic_DNA"/>
</dbReference>
<organism evidence="1 2">
    <name type="scientific">Spodoptera cosmioides nucleopolyhedrovirus</name>
    <dbReference type="NCBI Taxonomy" id="2605774"/>
    <lineage>
        <taxon>Viruses</taxon>
        <taxon>Viruses incertae sedis</taxon>
        <taxon>Naldaviricetes</taxon>
        <taxon>Lefavirales</taxon>
        <taxon>Baculoviridae</taxon>
        <taxon>Alphabaculovirus</taxon>
        <taxon>Alphabaculovirus spocosmioidis</taxon>
    </lineage>
</organism>
<evidence type="ECO:0000313" key="1">
    <source>
        <dbReference type="EMBL" id="QEI03463.1"/>
    </source>
</evidence>
<accession>A0A6B7KLD9</accession>
<proteinExistence type="predicted"/>
<name>A0A6B7KLD9_9ABAC</name>
<sequence>MILNCRVPSPAMNLRNKNAQIKIIKNIYFFQLQRHEYKFRSNKLINYKKFTLKNTFFPLHDHTFRRNSKGNDSFPLFR</sequence>
<reference evidence="1 2" key="1">
    <citation type="submission" date="2019-01" db="EMBL/GenBank/DDBJ databases">
        <title>The Spodoptera cosmioides nucleopolyhedrovirus (SpcoNPV) is a novel virus isolated from the polyphagous black armyworm, Spodoptera cosmioides (Walker) (Lepidoptera: Noctuidae).</title>
        <authorList>
            <person name="Santos E.R."/>
            <person name="Oliveira L.B."/>
            <person name="Silva L.A."/>
            <person name="Sosa-Gomez D.R."/>
            <person name="Ribeiro B.M."/>
            <person name="Ardisson-Araujo D.M.P."/>
        </authorList>
    </citation>
    <scope>NUCLEOTIDE SEQUENCE [LARGE SCALE GENOMIC DNA]</scope>
    <source>
        <strain evidence="1">VPN72</strain>
    </source>
</reference>
<protein>
    <submittedName>
        <fullName evidence="1">Uncharacterized protein</fullName>
    </submittedName>
</protein>
<dbReference type="Proteomes" id="UP001223634">
    <property type="component" value="Segment"/>
</dbReference>
<evidence type="ECO:0000313" key="2">
    <source>
        <dbReference type="Proteomes" id="UP001223634"/>
    </source>
</evidence>